<sequence>MGLFIIFASISNKNPFYLIDEPNEFLDQVNIEAFKKLFLKLFKNNQLVIATHIESYKNFQPALVYKVWKDNSNASHVFRVRKDKKLFDLMSNLLTKYKEIEDNSEKEKKIVILIGELLDTQHEVLINNGFKVLHNGDTIKDKNYMIHLTRKHQNDIIHQFLIRQLDNGSKKQPDEVFHSRGYPDYQIKLSNIKVLTNFIQYLKSKK</sequence>
<dbReference type="SUPFAM" id="SSF52540">
    <property type="entry name" value="P-loop containing nucleoside triphosphate hydrolases"/>
    <property type="match status" value="1"/>
</dbReference>
<dbReference type="AlphaFoldDB" id="A0A0F9Q4M9"/>
<protein>
    <submittedName>
        <fullName evidence="1">Uncharacterized protein</fullName>
    </submittedName>
</protein>
<dbReference type="EMBL" id="LAZR01002295">
    <property type="protein sequence ID" value="KKN31892.1"/>
    <property type="molecule type" value="Genomic_DNA"/>
</dbReference>
<dbReference type="InterPro" id="IPR027417">
    <property type="entry name" value="P-loop_NTPase"/>
</dbReference>
<name>A0A0F9Q4M9_9ZZZZ</name>
<dbReference type="Gene3D" id="3.40.50.300">
    <property type="entry name" value="P-loop containing nucleotide triphosphate hydrolases"/>
    <property type="match status" value="1"/>
</dbReference>
<organism evidence="1">
    <name type="scientific">marine sediment metagenome</name>
    <dbReference type="NCBI Taxonomy" id="412755"/>
    <lineage>
        <taxon>unclassified sequences</taxon>
        <taxon>metagenomes</taxon>
        <taxon>ecological metagenomes</taxon>
    </lineage>
</organism>
<gene>
    <name evidence="1" type="ORF">LCGC14_0819360</name>
</gene>
<accession>A0A0F9Q4M9</accession>
<comment type="caution">
    <text evidence="1">The sequence shown here is derived from an EMBL/GenBank/DDBJ whole genome shotgun (WGS) entry which is preliminary data.</text>
</comment>
<reference evidence="1" key="1">
    <citation type="journal article" date="2015" name="Nature">
        <title>Complex archaea that bridge the gap between prokaryotes and eukaryotes.</title>
        <authorList>
            <person name="Spang A."/>
            <person name="Saw J.H."/>
            <person name="Jorgensen S.L."/>
            <person name="Zaremba-Niedzwiedzka K."/>
            <person name="Martijn J."/>
            <person name="Lind A.E."/>
            <person name="van Eijk R."/>
            <person name="Schleper C."/>
            <person name="Guy L."/>
            <person name="Ettema T.J."/>
        </authorList>
    </citation>
    <scope>NUCLEOTIDE SEQUENCE</scope>
</reference>
<proteinExistence type="predicted"/>
<evidence type="ECO:0000313" key="1">
    <source>
        <dbReference type="EMBL" id="KKN31892.1"/>
    </source>
</evidence>